<evidence type="ECO:0000313" key="1">
    <source>
        <dbReference type="EMBL" id="CAI2360527.1"/>
    </source>
</evidence>
<protein>
    <submittedName>
        <fullName evidence="1">Uncharacterized protein</fullName>
    </submittedName>
</protein>
<gene>
    <name evidence="1" type="ORF">ECRASSUSDP1_LOCUS1831</name>
</gene>
<dbReference type="Proteomes" id="UP001295684">
    <property type="component" value="Unassembled WGS sequence"/>
</dbReference>
<keyword evidence="2" id="KW-1185">Reference proteome</keyword>
<proteinExistence type="predicted"/>
<organism evidence="1 2">
    <name type="scientific">Euplotes crassus</name>
    <dbReference type="NCBI Taxonomy" id="5936"/>
    <lineage>
        <taxon>Eukaryota</taxon>
        <taxon>Sar</taxon>
        <taxon>Alveolata</taxon>
        <taxon>Ciliophora</taxon>
        <taxon>Intramacronucleata</taxon>
        <taxon>Spirotrichea</taxon>
        <taxon>Hypotrichia</taxon>
        <taxon>Euplotida</taxon>
        <taxon>Euplotidae</taxon>
        <taxon>Moneuplotes</taxon>
    </lineage>
</organism>
<sequence>MQTGFLEFYTGLCNPLGNSEYLLNKIKTRRAFSTLTIVLKSFVRRWLKKVRKKRQTQIFHFLKDVAANGHIVKAQVFNMRLVRLQKCWRRFYKRRTTVNALMNKQWSKLEPIINNLKSLPPEEINIEKHFKKIPTSDFGAHKETGIKARKMYFDVFYQIKKYQYLTQVVEYKKNIQNDRKNNSSLYAILDAHRALFGDNEEWNELQSPPRPYIRLIIPKSILKNMIHEVLVYLIHTKSPVSKLPFLNSLKEKLTSVKIRYFEKIKRCVDEEEFNNEDLNNRIVQ</sequence>
<dbReference type="EMBL" id="CAMPGE010001725">
    <property type="protein sequence ID" value="CAI2360527.1"/>
    <property type="molecule type" value="Genomic_DNA"/>
</dbReference>
<comment type="caution">
    <text evidence="1">The sequence shown here is derived from an EMBL/GenBank/DDBJ whole genome shotgun (WGS) entry which is preliminary data.</text>
</comment>
<accession>A0AAD1X6E1</accession>
<reference evidence="1" key="1">
    <citation type="submission" date="2023-07" db="EMBL/GenBank/DDBJ databases">
        <authorList>
            <consortium name="AG Swart"/>
            <person name="Singh M."/>
            <person name="Singh A."/>
            <person name="Seah K."/>
            <person name="Emmerich C."/>
        </authorList>
    </citation>
    <scope>NUCLEOTIDE SEQUENCE</scope>
    <source>
        <strain evidence="1">DP1</strain>
    </source>
</reference>
<name>A0AAD1X6E1_EUPCR</name>
<dbReference type="AlphaFoldDB" id="A0AAD1X6E1"/>
<evidence type="ECO:0000313" key="2">
    <source>
        <dbReference type="Proteomes" id="UP001295684"/>
    </source>
</evidence>